<keyword evidence="3" id="KW-1185">Reference proteome</keyword>
<gene>
    <name evidence="2" type="ORF">ACHHYP_06445</name>
</gene>
<reference evidence="2 3" key="1">
    <citation type="journal article" date="2014" name="Genome Biol. Evol.">
        <title>The secreted proteins of Achlya hypogyna and Thraustotheca clavata identify the ancestral oomycete secretome and reveal gene acquisitions by horizontal gene transfer.</title>
        <authorList>
            <person name="Misner I."/>
            <person name="Blouin N."/>
            <person name="Leonard G."/>
            <person name="Richards T.A."/>
            <person name="Lane C.E."/>
        </authorList>
    </citation>
    <scope>NUCLEOTIDE SEQUENCE [LARGE SCALE GENOMIC DNA]</scope>
    <source>
        <strain evidence="2 3">ATCC 48635</strain>
    </source>
</reference>
<evidence type="ECO:0008006" key="4">
    <source>
        <dbReference type="Google" id="ProtNLM"/>
    </source>
</evidence>
<evidence type="ECO:0000256" key="1">
    <source>
        <dbReference type="SAM" id="Coils"/>
    </source>
</evidence>
<evidence type="ECO:0000313" key="3">
    <source>
        <dbReference type="Proteomes" id="UP000243579"/>
    </source>
</evidence>
<feature type="non-terminal residue" evidence="2">
    <location>
        <position position="226"/>
    </location>
</feature>
<dbReference type="EMBL" id="JNBR01000913">
    <property type="protein sequence ID" value="OQR89158.1"/>
    <property type="molecule type" value="Genomic_DNA"/>
</dbReference>
<dbReference type="STRING" id="1202772.A0A1V9YTV4"/>
<proteinExistence type="predicted"/>
<dbReference type="OrthoDB" id="79194at2759"/>
<sequence>MDHLTDEQRTTLEQMSALMTAPVVHQMLNSMSPAEQSGWIENFRVQAASLNEQLSSLKDRELTMQAVGAKLEKDQAALAAANAELATARSQLAAMNANLSASVSSLTADRDQLLKLVQNENMHPVPDLQRPLKLDVAKYAGEEAEKLVRWSTQLKLAANAQLLTSESLRVAFAIFHLDGRAREWALMEVESKADTFVSLDDLLARLKEVFISPHSDMRFQSKFIKL</sequence>
<dbReference type="Proteomes" id="UP000243579">
    <property type="component" value="Unassembled WGS sequence"/>
</dbReference>
<feature type="coiled-coil region" evidence="1">
    <location>
        <begin position="40"/>
        <end position="98"/>
    </location>
</feature>
<name>A0A1V9YTV4_ACHHY</name>
<protein>
    <recommendedName>
        <fullName evidence="4">Retrotransposon gag domain-containing protein</fullName>
    </recommendedName>
</protein>
<dbReference type="AlphaFoldDB" id="A0A1V9YTV4"/>
<comment type="caution">
    <text evidence="2">The sequence shown here is derived from an EMBL/GenBank/DDBJ whole genome shotgun (WGS) entry which is preliminary data.</text>
</comment>
<accession>A0A1V9YTV4</accession>
<organism evidence="2 3">
    <name type="scientific">Achlya hypogyna</name>
    <name type="common">Oomycete</name>
    <name type="synonym">Protoachlya hypogyna</name>
    <dbReference type="NCBI Taxonomy" id="1202772"/>
    <lineage>
        <taxon>Eukaryota</taxon>
        <taxon>Sar</taxon>
        <taxon>Stramenopiles</taxon>
        <taxon>Oomycota</taxon>
        <taxon>Saprolegniomycetes</taxon>
        <taxon>Saprolegniales</taxon>
        <taxon>Achlyaceae</taxon>
        <taxon>Achlya</taxon>
    </lineage>
</organism>
<evidence type="ECO:0000313" key="2">
    <source>
        <dbReference type="EMBL" id="OQR89158.1"/>
    </source>
</evidence>
<keyword evidence="1" id="KW-0175">Coiled coil</keyword>